<feature type="compositionally biased region" description="Basic and acidic residues" evidence="1">
    <location>
        <begin position="1541"/>
        <end position="1553"/>
    </location>
</feature>
<evidence type="ECO:0000313" key="2">
    <source>
        <dbReference type="EMBL" id="EET00765.1"/>
    </source>
</evidence>
<feature type="compositionally biased region" description="Polar residues" evidence="1">
    <location>
        <begin position="835"/>
        <end position="850"/>
    </location>
</feature>
<dbReference type="PANTHER" id="PTHR20929">
    <property type="entry name" value="LUNG ADENOMA SUSCEPTIBILITY 1-RELATED"/>
    <property type="match status" value="1"/>
</dbReference>
<feature type="compositionally biased region" description="Basic and acidic residues" evidence="1">
    <location>
        <begin position="575"/>
        <end position="584"/>
    </location>
</feature>
<dbReference type="OrthoDB" id="10254054at2759"/>
<organism evidence="2 3">
    <name type="scientific">Giardia intestinalis (strain ATCC 50581 / GS clone H7)</name>
    <name type="common">Giardia lamblia</name>
    <dbReference type="NCBI Taxonomy" id="598745"/>
    <lineage>
        <taxon>Eukaryota</taxon>
        <taxon>Metamonada</taxon>
        <taxon>Diplomonadida</taxon>
        <taxon>Hexamitidae</taxon>
        <taxon>Giardiinae</taxon>
        <taxon>Giardia</taxon>
    </lineage>
</organism>
<feature type="compositionally biased region" description="Basic and acidic residues" evidence="1">
    <location>
        <begin position="2027"/>
        <end position="2052"/>
    </location>
</feature>
<dbReference type="InterPro" id="IPR023247">
    <property type="entry name" value="IC97/Dnai7-like"/>
</dbReference>
<dbReference type="GO" id="GO:0005930">
    <property type="term" value="C:axoneme"/>
    <property type="evidence" value="ECO:0007669"/>
    <property type="project" value="TreeGrafter"/>
</dbReference>
<feature type="region of interest" description="Disordered" evidence="1">
    <location>
        <begin position="1528"/>
        <end position="1555"/>
    </location>
</feature>
<feature type="compositionally biased region" description="Polar residues" evidence="1">
    <location>
        <begin position="783"/>
        <end position="792"/>
    </location>
</feature>
<feature type="compositionally biased region" description="Basic and acidic residues" evidence="1">
    <location>
        <begin position="819"/>
        <end position="829"/>
    </location>
</feature>
<gene>
    <name evidence="2" type="ORF">GL50581_1989</name>
</gene>
<sequence length="2421" mass="269693">MPPKDPAEEQELKAYNKALEEKQRQEMIIYREEFKRYQVIRDMLLEYWNHVCLFIQKADNLEKERIAKESQEMLSLLQACGMQAADDMQSIEQERNWHIYLGKNSTEKSVLAQTEILIAEVEMLLKHIHPDSTTHSLRQNLSGISSVRRFIEDKATLFDVYVAIACEVSNVLASLEKTVRHSPDFGMSQIQREDTAHKLTEHQPARPSGDDDQRTEQNDIEPHLFNQNSPSMIPASLLGQEVQEPEDGDIPLILTDMAGNQRTDPGVQQELCDPTLYDPQNPLIARPIFQPKQSLPDIVDATLKKTYIRPITVGRRAQSDLSRAQSAKKPQQAPDKSPGGEKTRAASPSDDVAKQGKGKKKGKTQEAVVEQEFPDEQVKSFIMYSDNRIYNFDSISCGILPPNPTPTSVPPNLTEKEKRGFSRTKSGTIATAGASTGRTRGSSPGSASPLLGGQIYQGGGQLDAQLEKAADTKNVIKYDQYMTYITTPTLLLRTMQNQQYIPRTQLEKLAHIATLQAQRVQLRSILFTLHDMCSKYLLDHSDDYLPPTAEPIKLSAPADLFSLEEYNDIGESESSDNRTDKASEDLDSNISDQDNILDADIKEAAPKHSKTKGGISLSALEAHNAAIAAKLQEQENAQSDTPLQIHPESKVSTRTKDAMALNFEGVVKKLTNTDIIHRNRADAHGPYVPLILSQISKRDIKHDETFVSTIPLSVLDPSNSRYIGCRNITQDVEPARASDDVSPYDINLGPSIATGFRSSSRPISSTSQKNVAGNLTAPKGQVEETSAPNSRVISRESITTRDRVSKSRESGPRSARLGSAERSDRESQRVMKKNITPTLQSTSYNPTGTGLEPLNSNTLTVELVNKYLHYFGKRLNFLEKRPLNHALHVWINTAKNPRFRNVRFTPALKLILPNSLCLSNVAVRLCVTPIDLVGYKTEGLSYMSLQKYVDNRNLRMYEFSKTAKLNKNRPVMSSLAHIAYPDIVSFCIDTYISKIIVPQQSQLNYIETETASSDLWMNDTLSMLTELGFDLNKALAAYNLAIPPELLEKAITHVNIRTLVGHKQKLHALYKIVHTNLLETLKDMCLTNIAYLFKINCINLIVRNICMLELLISEDERNNCLLRHLIVKIVEEEMLISEAAKKKGKKGKKEKGKTDERPPLIEMVTRDDILHWEKTNSLLPAVFVAGTEGSRPNTATKKGAKLDKTAFPTTDETVKDILTKITSPDDMSSSDTDLTDSDCTEIIIKKSRTLSRKNNQSTTNQHLSDEDELSEEDRKKKERIVRQMLSARTQDDYDTIFEDPPDTPLIPELLPVGEMYFLNIIRIPPQLTEANNWLVLPLTHTSVEEAHQAKLTDGLDHDFLTDVAQNLNYKAMPEHDTQFTTTYAERYQPISLERRLVANTVDRDYADTHFRFDDSIGEVDDDASSPARDGQKKPRNKKRQTNTRDLIFTLTYVEHLPYPITAQIIPIYPGCTILRCSEVAKERAALLAFDSVTLWSWIPNIFNYTQSTLTKELLDENGELEETLNLEDEHQDQDAQEEDAPADKQVQETKLEEGDQAQLDPAHANALPGALPGGPEPQKEQLEPITIEFVLPPELYVARILTAEEAVYNLQKAMLSHDQTSLLGVYFVGIWNIAINSWDVDGIQSVVYKSERRTVVVKLLKTGPLSIVALKYSSLPYRAWSITPCLDRGDNLNVDECADLLGNYIYDPATGMLESGASMTKTGMSNSYYDDLMDTKKSNARGPMASITSQNGQGSKNAQLTSVSNVASRGRVTYYHQGATGNKIPVPKLTERAIRLYKQSGVLVHSVLMKLALPSGILLYLRILPEGYEIVGFTEIPGFASFVDNLRADDYLPQQQLCSVLNISHLTTSQTVAQSLGSISRTKGAAARARQAAELAAAKSTFEAHAHIRCPRAFRNVIYPSTTELFSALTRSGIFLSHTSDHDILQANLRPKNRNIDVEMARQLAVLSCINLSASTVPLVQVIGASPWNRRLPNEPILPPPQNQFQITEEKFVESLKRSRGWLSEPELREHEKAEKKRERAEKKRLEQEAKKPGSTVPPPKKVEQKIEKGMPEPLGPGTYGFTKLTVDIRANAVEDLKAYMSEYLKSIFPMQAVSYDHSACFVVGCNVSTVDMTLPPSSSTNTMDDRQTSSAGSVLSLTVPKSAASARGKPAPPVLVDDGQGGMIDVSSVFAVRPVSTAYMTGDERAELLSQTSDVRSQALTSLVSKGMTLAEFSKTIYSLIKEPAPKPYPPEYTKAVEDIEKYNAKHKKGKKGKRAKKAAEEDDQAEEQNYFLEPRVTQTKPYDTVTCDFYSALQSNGLSLRTFCITEGMLGAGNFTTRACAVPFSPDTEGRKGEQFCPSSCFGCESHSTALHVILSKLRNLDTTDPFAITAALKGCCYDPVLVIMVFRLVQALRLASLG</sequence>
<feature type="region of interest" description="Disordered" evidence="1">
    <location>
        <begin position="401"/>
        <end position="423"/>
    </location>
</feature>
<reference evidence="2 3" key="1">
    <citation type="journal article" date="2009" name="PLoS Pathog.">
        <title>Draft genome sequencing of giardia intestinalis assemblage B isolate GS: is human giardiasis caused by two different species?</title>
        <authorList>
            <person name="Franzen O."/>
            <person name="Jerlstrom-Hultqvist J."/>
            <person name="Castro E."/>
            <person name="Sherwood E."/>
            <person name="Ankarklev J."/>
            <person name="Reiner D.S."/>
            <person name="Palm D."/>
            <person name="Andersson J.O."/>
            <person name="Andersson B."/>
            <person name="Svard S.G."/>
        </authorList>
    </citation>
    <scope>NUCLEOTIDE SEQUENCE [LARGE SCALE GENOMIC DNA]</scope>
    <source>
        <strain evidence="3">ATCC 50581 / GS clone H7</strain>
    </source>
</reference>
<feature type="compositionally biased region" description="Basic and acidic residues" evidence="1">
    <location>
        <begin position="798"/>
        <end position="811"/>
    </location>
</feature>
<feature type="compositionally biased region" description="Polar residues" evidence="1">
    <location>
        <begin position="319"/>
        <end position="329"/>
    </location>
</feature>
<evidence type="ECO:0000313" key="3">
    <source>
        <dbReference type="Proteomes" id="UP000002488"/>
    </source>
</evidence>
<dbReference type="GO" id="GO:0048487">
    <property type="term" value="F:beta-tubulin binding"/>
    <property type="evidence" value="ECO:0007669"/>
    <property type="project" value="TreeGrafter"/>
</dbReference>
<evidence type="ECO:0000256" key="1">
    <source>
        <dbReference type="SAM" id="MobiDB-lite"/>
    </source>
</evidence>
<feature type="region of interest" description="Disordered" evidence="1">
    <location>
        <begin position="195"/>
        <end position="216"/>
    </location>
</feature>
<feature type="compositionally biased region" description="Acidic residues" evidence="1">
    <location>
        <begin position="1528"/>
        <end position="1540"/>
    </location>
</feature>
<protein>
    <submittedName>
        <fullName evidence="2">Uncharacterized protein</fullName>
    </submittedName>
</protein>
<feature type="region of interest" description="Disordered" evidence="1">
    <location>
        <begin position="1251"/>
        <end position="1276"/>
    </location>
</feature>
<comment type="caution">
    <text evidence="2">The sequence shown here is derived from an EMBL/GenBank/DDBJ whole genome shotgun (WGS) entry which is preliminary data.</text>
</comment>
<dbReference type="VEuPathDB" id="GiardiaDB:GL50581_1989"/>
<name>C6LT93_GIAIB</name>
<proteinExistence type="predicted"/>
<feature type="region of interest" description="Disordered" evidence="1">
    <location>
        <begin position="752"/>
        <end position="850"/>
    </location>
</feature>
<feature type="compositionally biased region" description="Polar residues" evidence="1">
    <location>
        <begin position="1252"/>
        <end position="1262"/>
    </location>
</feature>
<accession>C6LT93</accession>
<dbReference type="PANTHER" id="PTHR20929:SF11">
    <property type="entry name" value="DYNEIN AXONEMAL INTERMEDIATE CHAIN 7"/>
    <property type="match status" value="1"/>
</dbReference>
<feature type="compositionally biased region" description="Basic residues" evidence="1">
    <location>
        <begin position="2268"/>
        <end position="2278"/>
    </location>
</feature>
<feature type="region of interest" description="Disordered" evidence="1">
    <location>
        <begin position="2268"/>
        <end position="2289"/>
    </location>
</feature>
<dbReference type="Proteomes" id="UP000002488">
    <property type="component" value="Unassembled WGS sequence"/>
</dbReference>
<feature type="region of interest" description="Disordered" evidence="1">
    <location>
        <begin position="569"/>
        <end position="594"/>
    </location>
</feature>
<dbReference type="EMBL" id="ACGJ01002250">
    <property type="protein sequence ID" value="EET00765.1"/>
    <property type="molecule type" value="Genomic_DNA"/>
</dbReference>
<feature type="region of interest" description="Disordered" evidence="1">
    <location>
        <begin position="2027"/>
        <end position="2064"/>
    </location>
</feature>
<feature type="compositionally biased region" description="Low complexity" evidence="1">
    <location>
        <begin position="758"/>
        <end position="767"/>
    </location>
</feature>
<feature type="region of interest" description="Disordered" evidence="1">
    <location>
        <begin position="1417"/>
        <end position="1440"/>
    </location>
</feature>
<dbReference type="OMA" id="VWINTAK"/>
<dbReference type="GO" id="GO:0008017">
    <property type="term" value="F:microtubule binding"/>
    <property type="evidence" value="ECO:0007669"/>
    <property type="project" value="TreeGrafter"/>
</dbReference>
<feature type="region of interest" description="Disordered" evidence="1">
    <location>
        <begin position="314"/>
        <end position="371"/>
    </location>
</feature>